<comment type="caution">
    <text evidence="2">The sequence shown here is derived from an EMBL/GenBank/DDBJ whole genome shotgun (WGS) entry which is preliminary data.</text>
</comment>
<accession>A0ABW4IGI0</accession>
<dbReference type="Proteomes" id="UP001597118">
    <property type="component" value="Unassembled WGS sequence"/>
</dbReference>
<feature type="signal peptide" evidence="1">
    <location>
        <begin position="1"/>
        <end position="22"/>
    </location>
</feature>
<keyword evidence="1" id="KW-0732">Signal</keyword>
<protein>
    <submittedName>
        <fullName evidence="2">Uncharacterized protein</fullName>
    </submittedName>
</protein>
<reference evidence="3" key="1">
    <citation type="journal article" date="2019" name="Int. J. Syst. Evol. Microbiol.">
        <title>The Global Catalogue of Microorganisms (GCM) 10K type strain sequencing project: providing services to taxonomists for standard genome sequencing and annotation.</title>
        <authorList>
            <consortium name="The Broad Institute Genomics Platform"/>
            <consortium name="The Broad Institute Genome Sequencing Center for Infectious Disease"/>
            <person name="Wu L."/>
            <person name="Ma J."/>
        </authorList>
    </citation>
    <scope>NUCLEOTIDE SEQUENCE [LARGE SCALE GENOMIC DNA]</scope>
    <source>
        <strain evidence="3">CCUG 53762</strain>
    </source>
</reference>
<gene>
    <name evidence="2" type="ORF">ACFSAH_18585</name>
</gene>
<evidence type="ECO:0000313" key="2">
    <source>
        <dbReference type="EMBL" id="MFD1631885.1"/>
    </source>
</evidence>
<feature type="chain" id="PRO_5046833418" evidence="1">
    <location>
        <begin position="23"/>
        <end position="319"/>
    </location>
</feature>
<organism evidence="2 3">
    <name type="scientific">Pseudopedobacter beijingensis</name>
    <dbReference type="NCBI Taxonomy" id="1207056"/>
    <lineage>
        <taxon>Bacteria</taxon>
        <taxon>Pseudomonadati</taxon>
        <taxon>Bacteroidota</taxon>
        <taxon>Sphingobacteriia</taxon>
        <taxon>Sphingobacteriales</taxon>
        <taxon>Sphingobacteriaceae</taxon>
        <taxon>Pseudopedobacter</taxon>
    </lineage>
</organism>
<proteinExistence type="predicted"/>
<evidence type="ECO:0000313" key="3">
    <source>
        <dbReference type="Proteomes" id="UP001597118"/>
    </source>
</evidence>
<keyword evidence="3" id="KW-1185">Reference proteome</keyword>
<name>A0ABW4IGI0_9SPHI</name>
<sequence length="319" mass="35076">MNKKLITLLLSIFAFGTSAVLAQGKWNGESNTSFKYIFLESLLNKKDKFKGGSELSQYVASAESKSGFLPAPSSGSAKVSIEPNTGASFAYTGKGDDLKLRAIASSSKATHEEPASVSKFSIYGIKSSAVTSFFFTLDINAFAQNGEIIIPFGNTPDNAPDNGVTFNNSKQMSEWWDNEHLFGSIKLDVYDGVWIAYSYRRPRIGKLDTQAPRFVELKGPTPFIKGKSHQVEIYCNNSETEQIYTRNGKSYIVLPQTYQWWVNDRKIVLDGDNYNFPATDETPKGAAINSFSINTSGSSKPVANALEVTISNISAHYVE</sequence>
<dbReference type="RefSeq" id="WP_379664207.1">
    <property type="nucleotide sequence ID" value="NZ_JBHUDG010000051.1"/>
</dbReference>
<dbReference type="EMBL" id="JBHUDG010000051">
    <property type="protein sequence ID" value="MFD1631885.1"/>
    <property type="molecule type" value="Genomic_DNA"/>
</dbReference>
<evidence type="ECO:0000256" key="1">
    <source>
        <dbReference type="SAM" id="SignalP"/>
    </source>
</evidence>